<name>A0A6P0C9W4_9RHOB</name>
<dbReference type="GO" id="GO:0016020">
    <property type="term" value="C:membrane"/>
    <property type="evidence" value="ECO:0007669"/>
    <property type="project" value="InterPro"/>
</dbReference>
<keyword evidence="1" id="KW-1133">Transmembrane helix</keyword>
<dbReference type="PANTHER" id="PTHR22911:SF135">
    <property type="entry name" value="BLR4310 PROTEIN"/>
    <property type="match status" value="1"/>
</dbReference>
<sequence>MTKGQTGAVLVVVLALVFSTAGIFTKAVDAVAWNIIFWRGVSASAFTVGYLALRGALVREVMVFGRPALAVAVMMAAGTAAFIPAFKLTAVANVALIYGAAPFLAALLAWGYLRELSSLTVALASLAAFAGVVLIVSGSFAGNAWQGDLLALFMTLMMAGTMVVYRARPATTAALPAALSSVLLLPPAFYLGEPFSVTPAEIPLLVLFGLVFAVASVTLSEGARRLPASETALLSILEMPLAPMLAFAILAERPSLEVVTGGAVVFAAVLWSQKPKVRGRRSQ</sequence>
<dbReference type="Pfam" id="PF00892">
    <property type="entry name" value="EamA"/>
    <property type="match status" value="1"/>
</dbReference>
<evidence type="ECO:0000313" key="3">
    <source>
        <dbReference type="EMBL" id="NEK22999.1"/>
    </source>
</evidence>
<dbReference type="InterPro" id="IPR037185">
    <property type="entry name" value="EmrE-like"/>
</dbReference>
<dbReference type="AlphaFoldDB" id="A0A6P0C9W4"/>
<keyword evidence="4" id="KW-1185">Reference proteome</keyword>
<proteinExistence type="predicted"/>
<feature type="transmembrane region" description="Helical" evidence="1">
    <location>
        <begin position="31"/>
        <end position="53"/>
    </location>
</feature>
<accession>A0A6P0C9W4</accession>
<evidence type="ECO:0000256" key="1">
    <source>
        <dbReference type="SAM" id="Phobius"/>
    </source>
</evidence>
<keyword evidence="1" id="KW-0472">Membrane</keyword>
<evidence type="ECO:0000259" key="2">
    <source>
        <dbReference type="Pfam" id="PF00892"/>
    </source>
</evidence>
<gene>
    <name evidence="3" type="ORF">GV827_11355</name>
</gene>
<keyword evidence="1" id="KW-0812">Transmembrane</keyword>
<dbReference type="InterPro" id="IPR000620">
    <property type="entry name" value="EamA_dom"/>
</dbReference>
<protein>
    <submittedName>
        <fullName evidence="3">EamA family transporter</fullName>
    </submittedName>
</protein>
<feature type="transmembrane region" description="Helical" evidence="1">
    <location>
        <begin position="120"/>
        <end position="141"/>
    </location>
</feature>
<dbReference type="Proteomes" id="UP000468591">
    <property type="component" value="Unassembled WGS sequence"/>
</dbReference>
<feature type="domain" description="EamA" evidence="2">
    <location>
        <begin position="146"/>
        <end position="271"/>
    </location>
</feature>
<organism evidence="3 4">
    <name type="scientific">Sulfitobacter sediminilitoris</name>
    <dbReference type="NCBI Taxonomy" id="2698830"/>
    <lineage>
        <taxon>Bacteria</taxon>
        <taxon>Pseudomonadati</taxon>
        <taxon>Pseudomonadota</taxon>
        <taxon>Alphaproteobacteria</taxon>
        <taxon>Rhodobacterales</taxon>
        <taxon>Roseobacteraceae</taxon>
        <taxon>Sulfitobacter</taxon>
    </lineage>
</organism>
<feature type="transmembrane region" description="Helical" evidence="1">
    <location>
        <begin position="147"/>
        <end position="165"/>
    </location>
</feature>
<dbReference type="EMBL" id="JAABNT010000006">
    <property type="protein sequence ID" value="NEK22999.1"/>
    <property type="molecule type" value="Genomic_DNA"/>
</dbReference>
<dbReference type="RefSeq" id="WP_164353929.1">
    <property type="nucleotide sequence ID" value="NZ_JAABNT010000006.1"/>
</dbReference>
<dbReference type="SUPFAM" id="SSF103481">
    <property type="entry name" value="Multidrug resistance efflux transporter EmrE"/>
    <property type="match status" value="2"/>
</dbReference>
<feature type="transmembrane region" description="Helical" evidence="1">
    <location>
        <begin position="256"/>
        <end position="273"/>
    </location>
</feature>
<evidence type="ECO:0000313" key="4">
    <source>
        <dbReference type="Proteomes" id="UP000468591"/>
    </source>
</evidence>
<dbReference type="PANTHER" id="PTHR22911">
    <property type="entry name" value="ACYL-MALONYL CONDENSING ENZYME-RELATED"/>
    <property type="match status" value="1"/>
</dbReference>
<feature type="transmembrane region" description="Helical" evidence="1">
    <location>
        <begin position="92"/>
        <end position="113"/>
    </location>
</feature>
<feature type="transmembrane region" description="Helical" evidence="1">
    <location>
        <begin position="231"/>
        <end position="250"/>
    </location>
</feature>
<comment type="caution">
    <text evidence="3">The sequence shown here is derived from an EMBL/GenBank/DDBJ whole genome shotgun (WGS) entry which is preliminary data.</text>
</comment>
<feature type="transmembrane region" description="Helical" evidence="1">
    <location>
        <begin position="202"/>
        <end position="219"/>
    </location>
</feature>
<feature type="transmembrane region" description="Helical" evidence="1">
    <location>
        <begin position="65"/>
        <end position="86"/>
    </location>
</feature>
<reference evidence="3 4" key="1">
    <citation type="submission" date="2020-01" db="EMBL/GenBank/DDBJ databases">
        <title>Sulfitobacter sediminilitoris sp. nov., isolated from a tidal flat.</title>
        <authorList>
            <person name="Park S."/>
            <person name="Yoon J.-H."/>
        </authorList>
    </citation>
    <scope>NUCLEOTIDE SEQUENCE [LARGE SCALE GENOMIC DNA]</scope>
    <source>
        <strain evidence="3 4">JBTF-M27</strain>
    </source>
</reference>
<feature type="transmembrane region" description="Helical" evidence="1">
    <location>
        <begin position="172"/>
        <end position="190"/>
    </location>
</feature>